<keyword evidence="8 9" id="KW-0472">Membrane</keyword>
<evidence type="ECO:0000256" key="5">
    <source>
        <dbReference type="ARBA" id="ARBA00023055"/>
    </source>
</evidence>
<feature type="compositionally biased region" description="Basic and acidic residues" evidence="10">
    <location>
        <begin position="298"/>
        <end position="312"/>
    </location>
</feature>
<gene>
    <name evidence="9" type="primary">MDM12</name>
    <name evidence="12" type="ORF">LY90DRAFT_669523</name>
</gene>
<dbReference type="PANTHER" id="PTHR28204:SF1">
    <property type="entry name" value="MITOCHONDRIAL DISTRIBUTION AND MORPHOLOGY PROTEIN 12"/>
    <property type="match status" value="1"/>
</dbReference>
<evidence type="ECO:0000256" key="3">
    <source>
        <dbReference type="ARBA" id="ARBA00022787"/>
    </source>
</evidence>
<feature type="compositionally biased region" description="Polar residues" evidence="10">
    <location>
        <begin position="313"/>
        <end position="322"/>
    </location>
</feature>
<evidence type="ECO:0000256" key="4">
    <source>
        <dbReference type="ARBA" id="ARBA00022824"/>
    </source>
</evidence>
<comment type="subcellular location">
    <subcellularLocation>
        <location evidence="1">Membrane</location>
    </subcellularLocation>
    <subcellularLocation>
        <location evidence="9">Mitochondrion outer membrane</location>
        <topology evidence="9">Peripheral membrane protein</topology>
        <orientation evidence="9">Cytoplasmic side</orientation>
    </subcellularLocation>
    <subcellularLocation>
        <location evidence="9">Endoplasmic reticulum membrane</location>
        <topology evidence="9">Peripheral membrane protein</topology>
        <orientation evidence="9">Cytoplasmic side</orientation>
    </subcellularLocation>
    <text evidence="9">The ERMES/MDM complex localizes to a few discrete foci (around 10 per single cell), that represent mitochondria-endoplasmic reticulum junctions. These foci are often found next to mtDNA nucleoids.</text>
</comment>
<keyword evidence="2" id="KW-0813">Transport</keyword>
<dbReference type="GO" id="GO:0008289">
    <property type="term" value="F:lipid binding"/>
    <property type="evidence" value="ECO:0007669"/>
    <property type="project" value="UniProtKB-KW"/>
</dbReference>
<dbReference type="GO" id="GO:0032865">
    <property type="term" value="C:ERMES complex"/>
    <property type="evidence" value="ECO:0007669"/>
    <property type="project" value="UniProtKB-UniRule"/>
</dbReference>
<evidence type="ECO:0000256" key="1">
    <source>
        <dbReference type="ARBA" id="ARBA00004370"/>
    </source>
</evidence>
<dbReference type="GO" id="GO:0045040">
    <property type="term" value="P:protein insertion into mitochondrial outer membrane"/>
    <property type="evidence" value="ECO:0007669"/>
    <property type="project" value="UniProtKB-UniRule"/>
</dbReference>
<keyword evidence="5" id="KW-0445">Lipid transport</keyword>
<comment type="function">
    <text evidence="9">Component of the ERMES/MDM complex, which serves as a molecular tether to connect the endoplasmic reticulum (ER) and mitochondria. Components of this complex are involved in the control of mitochondrial shape and protein biogenesis, and function in nonvesicular lipid trafficking between the ER and mitochondria. MDM12 is required for the interaction of the ER-resident membrane protein MMM1 and the outer mitochondrial membrane-resident beta-barrel protein MDM10. The MDM12-MMM1 subcomplex functions in the major beta-barrel assembly pathway that is responsible for biogenesis of all mitochondrial outer membrane beta-barrel proteins, and acts in a late step after the SAM complex. The MDM10-MDM12-MMM1 subcomplex further acts in the TOM40-specific pathway after the action of the MDM12-MMM1 complex. Essential for establishing and maintaining the structure of mitochondria and maintenance of mtDNA nucleoids.</text>
</comment>
<dbReference type="OrthoDB" id="3356905at2759"/>
<dbReference type="Proteomes" id="UP000193920">
    <property type="component" value="Unassembled WGS sequence"/>
</dbReference>
<proteinExistence type="inferred from homology"/>
<evidence type="ECO:0000256" key="9">
    <source>
        <dbReference type="HAMAP-Rule" id="MF_03104"/>
    </source>
</evidence>
<name>A0A1Y2D9T7_9FUNG</name>
<dbReference type="InterPro" id="IPR031468">
    <property type="entry name" value="SMP_LBD"/>
</dbReference>
<evidence type="ECO:0000313" key="13">
    <source>
        <dbReference type="Proteomes" id="UP000193920"/>
    </source>
</evidence>
<keyword evidence="13" id="KW-1185">Reference proteome</keyword>
<dbReference type="Pfam" id="PF26544">
    <property type="entry name" value="Mdm12"/>
    <property type="match status" value="2"/>
</dbReference>
<feature type="region of interest" description="Disordered" evidence="10">
    <location>
        <begin position="210"/>
        <end position="245"/>
    </location>
</feature>
<keyword evidence="4 9" id="KW-0256">Endoplasmic reticulum</keyword>
<keyword evidence="3 9" id="KW-1000">Mitochondrion outer membrane</keyword>
<feature type="domain" description="SMP-LTD" evidence="11">
    <location>
        <begin position="1"/>
        <end position="461"/>
    </location>
</feature>
<dbReference type="EMBL" id="MCOG01000075">
    <property type="protein sequence ID" value="ORY56022.1"/>
    <property type="molecule type" value="Genomic_DNA"/>
</dbReference>
<keyword evidence="7 9" id="KW-0496">Mitochondrion</keyword>
<evidence type="ECO:0000256" key="2">
    <source>
        <dbReference type="ARBA" id="ARBA00022448"/>
    </source>
</evidence>
<keyword evidence="6" id="KW-0446">Lipid-binding</keyword>
<dbReference type="GO" id="GO:0015914">
    <property type="term" value="P:phospholipid transport"/>
    <property type="evidence" value="ECO:0007669"/>
    <property type="project" value="TreeGrafter"/>
</dbReference>
<reference evidence="12 13" key="1">
    <citation type="submission" date="2016-08" db="EMBL/GenBank/DDBJ databases">
        <title>A Parts List for Fungal Cellulosomes Revealed by Comparative Genomics.</title>
        <authorList>
            <consortium name="DOE Joint Genome Institute"/>
            <person name="Haitjema C.H."/>
            <person name="Gilmore S.P."/>
            <person name="Henske J.K."/>
            <person name="Solomon K.V."/>
            <person name="De Groot R."/>
            <person name="Kuo A."/>
            <person name="Mondo S.J."/>
            <person name="Salamov A.A."/>
            <person name="Labutti K."/>
            <person name="Zhao Z."/>
            <person name="Chiniquy J."/>
            <person name="Barry K."/>
            <person name="Brewer H.M."/>
            <person name="Purvine S.O."/>
            <person name="Wright A.T."/>
            <person name="Boxma B."/>
            <person name="Van Alen T."/>
            <person name="Hackstein J.H."/>
            <person name="Baker S.E."/>
            <person name="Grigoriev I.V."/>
            <person name="O'Malley M.A."/>
        </authorList>
    </citation>
    <scope>NUCLEOTIDE SEQUENCE [LARGE SCALE GENOMIC DNA]</scope>
    <source>
        <strain evidence="12 13">G1</strain>
    </source>
</reference>
<feature type="compositionally biased region" description="Low complexity" evidence="10">
    <location>
        <begin position="219"/>
        <end position="244"/>
    </location>
</feature>
<feature type="region of interest" description="Disordered" evidence="10">
    <location>
        <begin position="160"/>
        <end position="179"/>
    </location>
</feature>
<feature type="compositionally biased region" description="Low complexity" evidence="10">
    <location>
        <begin position="323"/>
        <end position="336"/>
    </location>
</feature>
<dbReference type="InterPro" id="IPR027532">
    <property type="entry name" value="Mdm12"/>
</dbReference>
<dbReference type="GO" id="GO:0005789">
    <property type="term" value="C:endoplasmic reticulum membrane"/>
    <property type="evidence" value="ECO:0007669"/>
    <property type="project" value="UniProtKB-SubCell"/>
</dbReference>
<organism evidence="12 13">
    <name type="scientific">Neocallimastix californiae</name>
    <dbReference type="NCBI Taxonomy" id="1754190"/>
    <lineage>
        <taxon>Eukaryota</taxon>
        <taxon>Fungi</taxon>
        <taxon>Fungi incertae sedis</taxon>
        <taxon>Chytridiomycota</taxon>
        <taxon>Chytridiomycota incertae sedis</taxon>
        <taxon>Neocallimastigomycetes</taxon>
        <taxon>Neocallimastigales</taxon>
        <taxon>Neocallimastigaceae</taxon>
        <taxon>Neocallimastix</taxon>
    </lineage>
</organism>
<accession>A0A1Y2D9T7</accession>
<sequence length="465" mass="52561">MSFEIFWDKLDSDIALSFQNYLNNYFKDIKRPDFLGEVVFSDADFGQIPPEITITDICDPMPEFYDEQLGGNDSSYLNSQEDYPYENEVQQEFGEDYYIPPIDDMLPSRHNEWSSNFNRLSFNGFSNSLNNQNFYRTSSLQNLGQNFNVLSLSDITSVRNDNTTENTENTKKSNKPKEMSKSFYSDISFDFNNLTSFLLRNTIGEVDNQSNATSETENDNNINNTTMANTTTNSNNNNNNNNNNTKEHIIKSIASSSQPIITDILKNELDIGTEEEISSIDHPASTVDADAGSEIETSEPRSHEDLNDKNESEFYNNTTISGSSQQNSNKPSPPKSLNLDIQVELEVVYRGNLRLTVSTALILNKPTPAFMTLPIKLALKGISFKGVAVIAYIGKQINFCFKEPEESESLIEDVRLESELGDENKQVLKNISKIEGFLISKIKAAIDELLIFPNYHSIYISKDDD</sequence>
<evidence type="ECO:0000256" key="6">
    <source>
        <dbReference type="ARBA" id="ARBA00023121"/>
    </source>
</evidence>
<dbReference type="GO" id="GO:1990456">
    <property type="term" value="P:mitochondrion-endoplasmic reticulum membrane tethering"/>
    <property type="evidence" value="ECO:0007669"/>
    <property type="project" value="TreeGrafter"/>
</dbReference>
<feature type="region of interest" description="Disordered" evidence="10">
    <location>
        <begin position="275"/>
        <end position="336"/>
    </location>
</feature>
<evidence type="ECO:0000313" key="12">
    <source>
        <dbReference type="EMBL" id="ORY56022.1"/>
    </source>
</evidence>
<dbReference type="AlphaFoldDB" id="A0A1Y2D9T7"/>
<evidence type="ECO:0000259" key="11">
    <source>
        <dbReference type="PROSITE" id="PS51847"/>
    </source>
</evidence>
<comment type="similarity">
    <text evidence="9">Belongs to the MDM12 family.</text>
</comment>
<protein>
    <recommendedName>
        <fullName evidence="9">Mitochondrial distribution and morphology protein 12</fullName>
    </recommendedName>
    <alternativeName>
        <fullName evidence="9">Mitochondrial inheritance component MDM12</fullName>
    </alternativeName>
</protein>
<feature type="compositionally biased region" description="Basic and acidic residues" evidence="10">
    <location>
        <begin position="168"/>
        <end position="179"/>
    </location>
</feature>
<evidence type="ECO:0000256" key="10">
    <source>
        <dbReference type="SAM" id="MobiDB-lite"/>
    </source>
</evidence>
<comment type="subunit">
    <text evidence="9">Component of the ER-mitochondria encounter structure (ERMES) or MDM complex, composed of MMM1, MDM10, MDM12 and MDM34. A MMM1 homodimer associates with one molecule of MDM12 on each side in a pairwise head-to-tail manner, and the SMP-LTD domains of MMM1 and MDM12 generate a continuous hydrophobic tunnel for phospholipid trafficking.</text>
</comment>
<dbReference type="STRING" id="1754190.A0A1Y2D9T7"/>
<comment type="caution">
    <text evidence="12">The sequence shown here is derived from an EMBL/GenBank/DDBJ whole genome shotgun (WGS) entry which is preliminary data.</text>
</comment>
<evidence type="ECO:0000256" key="7">
    <source>
        <dbReference type="ARBA" id="ARBA00023128"/>
    </source>
</evidence>
<dbReference type="PROSITE" id="PS51847">
    <property type="entry name" value="SMP"/>
    <property type="match status" value="1"/>
</dbReference>
<dbReference type="HAMAP" id="MF_03104">
    <property type="entry name" value="Mdm12"/>
    <property type="match status" value="1"/>
</dbReference>
<dbReference type="PANTHER" id="PTHR28204">
    <property type="entry name" value="MITOCHONDRIAL DISTRIBUTION AND MORPHOLOGY PROTEIN 12"/>
    <property type="match status" value="1"/>
</dbReference>
<evidence type="ECO:0000256" key="8">
    <source>
        <dbReference type="ARBA" id="ARBA00023136"/>
    </source>
</evidence>